<keyword evidence="5 8" id="KW-1133">Transmembrane helix</keyword>
<evidence type="ECO:0000256" key="4">
    <source>
        <dbReference type="ARBA" id="ARBA00022692"/>
    </source>
</evidence>
<dbReference type="Proteomes" id="UP000179059">
    <property type="component" value="Unassembled WGS sequence"/>
</dbReference>
<evidence type="ECO:0000313" key="10">
    <source>
        <dbReference type="EMBL" id="OGY98211.1"/>
    </source>
</evidence>
<dbReference type="Pfam" id="PF00482">
    <property type="entry name" value="T2SSF"/>
    <property type="match status" value="2"/>
</dbReference>
<evidence type="ECO:0000256" key="8">
    <source>
        <dbReference type="SAM" id="Phobius"/>
    </source>
</evidence>
<dbReference type="PANTHER" id="PTHR30012:SF0">
    <property type="entry name" value="TYPE II SECRETION SYSTEM PROTEIN F-RELATED"/>
    <property type="match status" value="1"/>
</dbReference>
<gene>
    <name evidence="10" type="ORF">A2855_02815</name>
</gene>
<evidence type="ECO:0000256" key="7">
    <source>
        <dbReference type="SAM" id="Coils"/>
    </source>
</evidence>
<evidence type="ECO:0000256" key="6">
    <source>
        <dbReference type="ARBA" id="ARBA00023136"/>
    </source>
</evidence>
<sequence length="401" mass="44104">MIYHYIATDKEGKLQEADYEAANLEEALRFLAGRELRPVSVKPLAVNRGVLGGFFGNITLADKVFLTKYLSLMMRVGTDLLAAINILIADFDKPAMKNFLLEVRENLTKGRPFYEAFAKHPKVFSEVFVNLLKAAEASGTLQTTFEKLSLSLTKEAELKSKIRAALIYPIIILSASLALFVFLVTFALPKLANVFLSGGLNPPGFSKFVFGIGLFVGDHVLGFLIVVFGGLGFLLYFFLRNRIGKRIGDRLMRRLPFIKILYREIAVQRFAATLSALIGAGLPIINSVKITAAVVNAPEFKDALLRIADEGLAKGLTIGESFRRETVFPKVVVNLIAISEKAGHLSEVLDTLSDFYASNVDNNVKTLISFLEPALLLFMGMVVGGIALSIIIPIYQLTSQF</sequence>
<dbReference type="AlphaFoldDB" id="A0A1G2CAM4"/>
<evidence type="ECO:0000256" key="5">
    <source>
        <dbReference type="ARBA" id="ARBA00022989"/>
    </source>
</evidence>
<dbReference type="PRINTS" id="PR00812">
    <property type="entry name" value="BCTERIALGSPF"/>
</dbReference>
<feature type="domain" description="Type II secretion system protein GspF" evidence="9">
    <location>
        <begin position="67"/>
        <end position="189"/>
    </location>
</feature>
<feature type="domain" description="Type II secretion system protein GspF" evidence="9">
    <location>
        <begin position="270"/>
        <end position="393"/>
    </location>
</feature>
<feature type="transmembrane region" description="Helical" evidence="8">
    <location>
        <begin position="374"/>
        <end position="395"/>
    </location>
</feature>
<protein>
    <recommendedName>
        <fullName evidence="9">Type II secretion system protein GspF domain-containing protein</fullName>
    </recommendedName>
</protein>
<dbReference type="InterPro" id="IPR042094">
    <property type="entry name" value="T2SS_GspF_sf"/>
</dbReference>
<feature type="transmembrane region" description="Helical" evidence="8">
    <location>
        <begin position="166"/>
        <end position="188"/>
    </location>
</feature>
<proteinExistence type="inferred from homology"/>
<comment type="subcellular location">
    <subcellularLocation>
        <location evidence="1">Cell membrane</location>
        <topology evidence="1">Multi-pass membrane protein</topology>
    </subcellularLocation>
</comment>
<dbReference type="InterPro" id="IPR003004">
    <property type="entry name" value="GspF/PilC"/>
</dbReference>
<feature type="coiled-coil region" evidence="7">
    <location>
        <begin position="7"/>
        <end position="34"/>
    </location>
</feature>
<evidence type="ECO:0000256" key="2">
    <source>
        <dbReference type="ARBA" id="ARBA00005745"/>
    </source>
</evidence>
<keyword evidence="3" id="KW-1003">Cell membrane</keyword>
<comment type="similarity">
    <text evidence="2">Belongs to the GSP F family.</text>
</comment>
<evidence type="ECO:0000256" key="1">
    <source>
        <dbReference type="ARBA" id="ARBA00004651"/>
    </source>
</evidence>
<reference evidence="10 11" key="1">
    <citation type="journal article" date="2016" name="Nat. Commun.">
        <title>Thousands of microbial genomes shed light on interconnected biogeochemical processes in an aquifer system.</title>
        <authorList>
            <person name="Anantharaman K."/>
            <person name="Brown C.T."/>
            <person name="Hug L.A."/>
            <person name="Sharon I."/>
            <person name="Castelle C.J."/>
            <person name="Probst A.J."/>
            <person name="Thomas B.C."/>
            <person name="Singh A."/>
            <person name="Wilkins M.J."/>
            <person name="Karaoz U."/>
            <person name="Brodie E.L."/>
            <person name="Williams K.H."/>
            <person name="Hubbard S.S."/>
            <person name="Banfield J.F."/>
        </authorList>
    </citation>
    <scope>NUCLEOTIDE SEQUENCE [LARGE SCALE GENOMIC DNA]</scope>
</reference>
<comment type="caution">
    <text evidence="10">The sequence shown here is derived from an EMBL/GenBank/DDBJ whole genome shotgun (WGS) entry which is preliminary data.</text>
</comment>
<evidence type="ECO:0000259" key="9">
    <source>
        <dbReference type="Pfam" id="PF00482"/>
    </source>
</evidence>
<evidence type="ECO:0000313" key="11">
    <source>
        <dbReference type="Proteomes" id="UP000179059"/>
    </source>
</evidence>
<keyword evidence="6 8" id="KW-0472">Membrane</keyword>
<dbReference type="EMBL" id="MHKX01000013">
    <property type="protein sequence ID" value="OGY98211.1"/>
    <property type="molecule type" value="Genomic_DNA"/>
</dbReference>
<evidence type="ECO:0000256" key="3">
    <source>
        <dbReference type="ARBA" id="ARBA00022475"/>
    </source>
</evidence>
<feature type="transmembrane region" description="Helical" evidence="8">
    <location>
        <begin position="208"/>
        <end position="239"/>
    </location>
</feature>
<dbReference type="GO" id="GO:0005886">
    <property type="term" value="C:plasma membrane"/>
    <property type="evidence" value="ECO:0007669"/>
    <property type="project" value="UniProtKB-SubCell"/>
</dbReference>
<dbReference type="STRING" id="1798647.A2855_02815"/>
<organism evidence="10 11">
    <name type="scientific">Candidatus Liptonbacteria bacterium RIFCSPHIGHO2_01_FULL_57_28</name>
    <dbReference type="NCBI Taxonomy" id="1798647"/>
    <lineage>
        <taxon>Bacteria</taxon>
        <taxon>Candidatus Liptoniibacteriota</taxon>
    </lineage>
</organism>
<accession>A0A1G2CAM4</accession>
<dbReference type="Gene3D" id="1.20.81.30">
    <property type="entry name" value="Type II secretion system (T2SS), domain F"/>
    <property type="match status" value="2"/>
</dbReference>
<keyword evidence="7" id="KW-0175">Coiled coil</keyword>
<keyword evidence="4 8" id="KW-0812">Transmembrane</keyword>
<dbReference type="InterPro" id="IPR018076">
    <property type="entry name" value="T2SS_GspF_dom"/>
</dbReference>
<dbReference type="PANTHER" id="PTHR30012">
    <property type="entry name" value="GENERAL SECRETION PATHWAY PROTEIN"/>
    <property type="match status" value="1"/>
</dbReference>
<name>A0A1G2CAM4_9BACT</name>